<gene>
    <name evidence="3" type="ORF">PZA18_02815</name>
</gene>
<dbReference type="Pfam" id="PF01497">
    <property type="entry name" value="Peripla_BP_2"/>
    <property type="match status" value="1"/>
</dbReference>
<dbReference type="EMBL" id="JARRAF010000002">
    <property type="protein sequence ID" value="MDK2122980.1"/>
    <property type="molecule type" value="Genomic_DNA"/>
</dbReference>
<dbReference type="InterPro" id="IPR002491">
    <property type="entry name" value="ABC_transptr_periplasmic_BD"/>
</dbReference>
<evidence type="ECO:0000313" key="3">
    <source>
        <dbReference type="EMBL" id="MDK2122980.1"/>
    </source>
</evidence>
<reference evidence="3" key="1">
    <citation type="submission" date="2023-03" db="EMBL/GenBank/DDBJ databases">
        <title>Chitinimonas shenzhenensis gen. nov., sp. nov., a novel member of family Burkholderiaceae isolated from activated sludge collected in Shen Zhen, China.</title>
        <authorList>
            <person name="Wang X."/>
        </authorList>
    </citation>
    <scope>NUCLEOTIDE SEQUENCE</scope>
    <source>
        <strain evidence="3">DQS-5</strain>
    </source>
</reference>
<dbReference type="PROSITE" id="PS50983">
    <property type="entry name" value="FE_B12_PBP"/>
    <property type="match status" value="1"/>
</dbReference>
<dbReference type="SUPFAM" id="SSF53807">
    <property type="entry name" value="Helical backbone' metal receptor"/>
    <property type="match status" value="1"/>
</dbReference>
<evidence type="ECO:0000313" key="4">
    <source>
        <dbReference type="Proteomes" id="UP001172778"/>
    </source>
</evidence>
<dbReference type="RefSeq" id="WP_284099266.1">
    <property type="nucleotide sequence ID" value="NZ_JARRAF010000002.1"/>
</dbReference>
<keyword evidence="1" id="KW-0732">Signal</keyword>
<proteinExistence type="predicted"/>
<keyword evidence="4" id="KW-1185">Reference proteome</keyword>
<dbReference type="PANTHER" id="PTHR30535:SF4">
    <property type="entry name" value="HEMIN-BINDING PERIPLASMIC PROTEIN HMUT"/>
    <property type="match status" value="1"/>
</dbReference>
<feature type="chain" id="PRO_5046783495" evidence="1">
    <location>
        <begin position="27"/>
        <end position="292"/>
    </location>
</feature>
<organism evidence="3 4">
    <name type="scientific">Parachitinimonas caeni</name>
    <dbReference type="NCBI Taxonomy" id="3031301"/>
    <lineage>
        <taxon>Bacteria</taxon>
        <taxon>Pseudomonadati</taxon>
        <taxon>Pseudomonadota</taxon>
        <taxon>Betaproteobacteria</taxon>
        <taxon>Neisseriales</taxon>
        <taxon>Chitinibacteraceae</taxon>
        <taxon>Parachitinimonas</taxon>
    </lineage>
</organism>
<evidence type="ECO:0000259" key="2">
    <source>
        <dbReference type="PROSITE" id="PS50983"/>
    </source>
</evidence>
<name>A0ABT7DV19_9NEIS</name>
<protein>
    <submittedName>
        <fullName evidence="3">ABC transporter substrate-binding protein</fullName>
    </submittedName>
</protein>
<feature type="signal peptide" evidence="1">
    <location>
        <begin position="1"/>
        <end position="26"/>
    </location>
</feature>
<dbReference type="InterPro" id="IPR050902">
    <property type="entry name" value="ABC_Transporter_SBP"/>
</dbReference>
<feature type="domain" description="Fe/B12 periplasmic-binding" evidence="2">
    <location>
        <begin position="34"/>
        <end position="290"/>
    </location>
</feature>
<accession>A0ABT7DV19</accession>
<evidence type="ECO:0000256" key="1">
    <source>
        <dbReference type="SAM" id="SignalP"/>
    </source>
</evidence>
<sequence>MCRLSRRQMLWLGPLLLGTAQVPAVAAQMAASRRLVCVGGALTEIIYALGAGGELVGVDTTSRYPATARQLPNVGYARALSAEGVLTLAPTQLIATEDAGPPAVLRQIGQAGVPVTVLPSHHRFEGLLDQVRQVGTLTGRSAAAQQLQQSLQAEWLQTQTQINQRRSPPQRVLFILSHSPSQIMVAGNDTAADAMITLAGAYNAVEGIRGYKPLTPEAVIAARPDVILLTDLGAQALGGPQAVFKLSGLAQTPAGKARRVVVHEAMFLLGFGPRLPQAVRQLHASLHAAMTV</sequence>
<dbReference type="Gene3D" id="3.40.50.1980">
    <property type="entry name" value="Nitrogenase molybdenum iron protein domain"/>
    <property type="match status" value="2"/>
</dbReference>
<comment type="caution">
    <text evidence="3">The sequence shown here is derived from an EMBL/GenBank/DDBJ whole genome shotgun (WGS) entry which is preliminary data.</text>
</comment>
<dbReference type="PANTHER" id="PTHR30535">
    <property type="entry name" value="VITAMIN B12-BINDING PROTEIN"/>
    <property type="match status" value="1"/>
</dbReference>
<dbReference type="Proteomes" id="UP001172778">
    <property type="component" value="Unassembled WGS sequence"/>
</dbReference>